<dbReference type="GO" id="GO:0016020">
    <property type="term" value="C:membrane"/>
    <property type="evidence" value="ECO:0007669"/>
    <property type="project" value="UniProtKB-SubCell"/>
</dbReference>
<evidence type="ECO:0000256" key="4">
    <source>
        <dbReference type="ARBA" id="ARBA00022989"/>
    </source>
</evidence>
<evidence type="ECO:0000313" key="9">
    <source>
        <dbReference type="Proteomes" id="UP000639338"/>
    </source>
</evidence>
<dbReference type="InterPro" id="IPR051292">
    <property type="entry name" value="Xyl/GlcA_transferase"/>
</dbReference>
<dbReference type="OrthoDB" id="411524at2759"/>
<dbReference type="Proteomes" id="UP000639338">
    <property type="component" value="Unassembled WGS sequence"/>
</dbReference>
<dbReference type="GO" id="GO:0035269">
    <property type="term" value="P:protein O-linked glycosylation via mannose"/>
    <property type="evidence" value="ECO:0007669"/>
    <property type="project" value="TreeGrafter"/>
</dbReference>
<dbReference type="PANTHER" id="PTHR12270:SF25">
    <property type="entry name" value="GLYCOSYLTRANSFERASE-LIKE PROTEIN LARGE"/>
    <property type="match status" value="1"/>
</dbReference>
<keyword evidence="4" id="KW-1133">Transmembrane helix</keyword>
<dbReference type="Pfam" id="PF13896">
    <property type="entry name" value="Glyco_transf_49"/>
    <property type="match status" value="2"/>
</dbReference>
<keyword evidence="3" id="KW-0735">Signal-anchor</keyword>
<keyword evidence="2" id="KW-0812">Transmembrane</keyword>
<keyword evidence="9" id="KW-1185">Reference proteome</keyword>
<dbReference type="AlphaFoldDB" id="A0A834XX12"/>
<evidence type="ECO:0000256" key="2">
    <source>
        <dbReference type="ARBA" id="ARBA00022692"/>
    </source>
</evidence>
<dbReference type="EMBL" id="JACMRX010000003">
    <property type="protein sequence ID" value="KAF7993760.1"/>
    <property type="molecule type" value="Genomic_DNA"/>
</dbReference>
<protein>
    <submittedName>
        <fullName evidence="8">Uncharacterized protein</fullName>
    </submittedName>
</protein>
<evidence type="ECO:0000256" key="5">
    <source>
        <dbReference type="ARBA" id="ARBA00023136"/>
    </source>
</evidence>
<evidence type="ECO:0000256" key="1">
    <source>
        <dbReference type="ARBA" id="ARBA00004606"/>
    </source>
</evidence>
<keyword evidence="5" id="KW-0472">Membrane</keyword>
<feature type="compositionally biased region" description="Polar residues" evidence="7">
    <location>
        <begin position="343"/>
        <end position="354"/>
    </location>
</feature>
<gene>
    <name evidence="8" type="ORF">HCN44_010355</name>
</gene>
<sequence>MGSSIVYRTHLYFFEYQYNLYTKSDVALVTQCSADRIILLDEFCQRWPGTISITLYLTDAEVQYFIDYIRSSDNLRKRKNIAYLIVYKDGEFYPINYLRNIGTSELSTSFIFQVDVDFLLQHNLYENLISYIIKLNLSETNNTALIVPAFETQRYRCLKKLKDKFVDELINKFGKNALSKNNSDQWEELIKLNNKNTIVNINEHKTNLLDDVYFCNSLNSNYARVVIGTDNDDKRLWSIEGVLAQCHIDAMLRKNKYFTLNCEIKLNQHNNDDGNIVTIGQQQIMLHLCQIVHHALLARYKVSRGRISDTNQTDSSDIDELLMLHNESLDNQSVNMAEDTSFRDTTQSSMSASENEADTDVDKMTGRIAELQELGGKEAIIQSLTSEIDM</sequence>
<evidence type="ECO:0000256" key="3">
    <source>
        <dbReference type="ARBA" id="ARBA00022968"/>
    </source>
</evidence>
<proteinExistence type="predicted"/>
<dbReference type="PANTHER" id="PTHR12270">
    <property type="entry name" value="GLYCOSYLTRANSFERASE-RELATED"/>
    <property type="match status" value="1"/>
</dbReference>
<organism evidence="8 9">
    <name type="scientific">Aphidius gifuensis</name>
    <name type="common">Parasitoid wasp</name>
    <dbReference type="NCBI Taxonomy" id="684658"/>
    <lineage>
        <taxon>Eukaryota</taxon>
        <taxon>Metazoa</taxon>
        <taxon>Ecdysozoa</taxon>
        <taxon>Arthropoda</taxon>
        <taxon>Hexapoda</taxon>
        <taxon>Insecta</taxon>
        <taxon>Pterygota</taxon>
        <taxon>Neoptera</taxon>
        <taxon>Endopterygota</taxon>
        <taxon>Hymenoptera</taxon>
        <taxon>Apocrita</taxon>
        <taxon>Ichneumonoidea</taxon>
        <taxon>Braconidae</taxon>
        <taxon>Aphidiinae</taxon>
        <taxon>Aphidius</taxon>
    </lineage>
</organism>
<dbReference type="GO" id="GO:0005794">
    <property type="term" value="C:Golgi apparatus"/>
    <property type="evidence" value="ECO:0007669"/>
    <property type="project" value="TreeGrafter"/>
</dbReference>
<evidence type="ECO:0000313" key="8">
    <source>
        <dbReference type="EMBL" id="KAF7993760.1"/>
    </source>
</evidence>
<comment type="subcellular location">
    <subcellularLocation>
        <location evidence="1">Membrane</location>
        <topology evidence="1">Single-pass type II membrane protein</topology>
    </subcellularLocation>
</comment>
<comment type="caution">
    <text evidence="8">The sequence shown here is derived from an EMBL/GenBank/DDBJ whole genome shotgun (WGS) entry which is preliminary data.</text>
</comment>
<accession>A0A834XX12</accession>
<keyword evidence="6" id="KW-0325">Glycoprotein</keyword>
<evidence type="ECO:0000256" key="6">
    <source>
        <dbReference type="ARBA" id="ARBA00023180"/>
    </source>
</evidence>
<feature type="region of interest" description="Disordered" evidence="7">
    <location>
        <begin position="333"/>
        <end position="360"/>
    </location>
</feature>
<dbReference type="GO" id="GO:0015020">
    <property type="term" value="F:glucuronosyltransferase activity"/>
    <property type="evidence" value="ECO:0007669"/>
    <property type="project" value="TreeGrafter"/>
</dbReference>
<evidence type="ECO:0000256" key="7">
    <source>
        <dbReference type="SAM" id="MobiDB-lite"/>
    </source>
</evidence>
<name>A0A834XX12_APHGI</name>
<dbReference type="GO" id="GO:0042285">
    <property type="term" value="F:xylosyltransferase activity"/>
    <property type="evidence" value="ECO:0007669"/>
    <property type="project" value="TreeGrafter"/>
</dbReference>
<reference evidence="8 9" key="1">
    <citation type="submission" date="2020-08" db="EMBL/GenBank/DDBJ databases">
        <title>Aphidius gifuensis genome sequencing and assembly.</title>
        <authorList>
            <person name="Du Z."/>
        </authorList>
    </citation>
    <scope>NUCLEOTIDE SEQUENCE [LARGE SCALE GENOMIC DNA]</scope>
    <source>
        <strain evidence="8">YNYX2018</strain>
        <tissue evidence="8">Adults</tissue>
    </source>
</reference>